<gene>
    <name evidence="1" type="ORF">rosag_22860</name>
</gene>
<dbReference type="RefSeq" id="WP_284350233.1">
    <property type="nucleotide sequence ID" value="NZ_BRXS01000003.1"/>
</dbReference>
<keyword evidence="2" id="KW-1185">Reference proteome</keyword>
<dbReference type="Proteomes" id="UP001161325">
    <property type="component" value="Unassembled WGS sequence"/>
</dbReference>
<organism evidence="1 2">
    <name type="scientific">Roseisolibacter agri</name>
    <dbReference type="NCBI Taxonomy" id="2014610"/>
    <lineage>
        <taxon>Bacteria</taxon>
        <taxon>Pseudomonadati</taxon>
        <taxon>Gemmatimonadota</taxon>
        <taxon>Gemmatimonadia</taxon>
        <taxon>Gemmatimonadales</taxon>
        <taxon>Gemmatimonadaceae</taxon>
        <taxon>Roseisolibacter</taxon>
    </lineage>
</organism>
<protein>
    <submittedName>
        <fullName evidence="1">Uncharacterized protein</fullName>
    </submittedName>
</protein>
<comment type="caution">
    <text evidence="1">The sequence shown here is derived from an EMBL/GenBank/DDBJ whole genome shotgun (WGS) entry which is preliminary data.</text>
</comment>
<dbReference type="AlphaFoldDB" id="A0AA37QFC8"/>
<dbReference type="EMBL" id="BRXS01000003">
    <property type="protein sequence ID" value="GLC25773.1"/>
    <property type="molecule type" value="Genomic_DNA"/>
</dbReference>
<sequence length="105" mass="11592">MSETNIRLNGEHIKITISGPSTRFSGVDLHTAAISELIEQADTNFEEKLNDHDAAGEFYASVLTAIADRYASDCEEFGVVLNRDRLSVAQVIRRLLTDLKARGVL</sequence>
<accession>A0AA37QFC8</accession>
<proteinExistence type="predicted"/>
<evidence type="ECO:0000313" key="1">
    <source>
        <dbReference type="EMBL" id="GLC25773.1"/>
    </source>
</evidence>
<reference evidence="1" key="1">
    <citation type="submission" date="2022-08" db="EMBL/GenBank/DDBJ databases">
        <title>Draft genome sequencing of Roseisolibacter agri AW1220.</title>
        <authorList>
            <person name="Tobiishi Y."/>
            <person name="Tonouchi A."/>
        </authorList>
    </citation>
    <scope>NUCLEOTIDE SEQUENCE</scope>
    <source>
        <strain evidence="1">AW1220</strain>
    </source>
</reference>
<evidence type="ECO:0000313" key="2">
    <source>
        <dbReference type="Proteomes" id="UP001161325"/>
    </source>
</evidence>
<name>A0AA37QFC8_9BACT</name>